<dbReference type="CDD" id="cd04645">
    <property type="entry name" value="LbH_gamma_CA_like"/>
    <property type="match status" value="1"/>
</dbReference>
<dbReference type="Gene3D" id="2.160.10.10">
    <property type="entry name" value="Hexapeptide repeat proteins"/>
    <property type="match status" value="1"/>
</dbReference>
<dbReference type="AlphaFoldDB" id="A0A1H3NF18"/>
<accession>A0A1H3NF18</accession>
<dbReference type="InterPro" id="IPR050484">
    <property type="entry name" value="Transf_Hexapept/Carb_Anhydrase"/>
</dbReference>
<dbReference type="SUPFAM" id="SSF51161">
    <property type="entry name" value="Trimeric LpxA-like enzymes"/>
    <property type="match status" value="1"/>
</dbReference>
<dbReference type="InterPro" id="IPR011004">
    <property type="entry name" value="Trimer_LpxA-like_sf"/>
</dbReference>
<gene>
    <name evidence="1" type="ORF">SAMN05192546_10581</name>
</gene>
<dbReference type="STRING" id="159292.SAMN05192546_10581"/>
<dbReference type="RefSeq" id="WP_093313101.1">
    <property type="nucleotide sequence ID" value="NZ_FNPV01000005.1"/>
</dbReference>
<dbReference type="InterPro" id="IPR001451">
    <property type="entry name" value="Hexapep"/>
</dbReference>
<sequence length="169" mass="18085">MVKDCNGRNPEFHNSCFVAETASVIGKVVMKENASLWYGVIARGDYNDIYIGKGTNIQDGSVIHIAFNHPTVIGDYVTVGHNAVIHGCHIEDEALIGMGAIILNGATIGSKSIIAAGSLVPEGKEIPPGVLAMGSPAKVVRNLTEDEKKNIRLSAEDYIGFAKEHKKEI</sequence>
<dbReference type="Pfam" id="PF00132">
    <property type="entry name" value="Hexapep"/>
    <property type="match status" value="1"/>
</dbReference>
<organism evidence="1 2">
    <name type="scientific">Tindallia californiensis</name>
    <dbReference type="NCBI Taxonomy" id="159292"/>
    <lineage>
        <taxon>Bacteria</taxon>
        <taxon>Bacillati</taxon>
        <taxon>Bacillota</taxon>
        <taxon>Clostridia</taxon>
        <taxon>Peptostreptococcales</taxon>
        <taxon>Tindalliaceae</taxon>
        <taxon>Tindallia</taxon>
    </lineage>
</organism>
<keyword evidence="2" id="KW-1185">Reference proteome</keyword>
<dbReference type="Proteomes" id="UP000199230">
    <property type="component" value="Unassembled WGS sequence"/>
</dbReference>
<protein>
    <submittedName>
        <fullName evidence="1">Carbonic anhydrase or acetyltransferase, isoleucine patch superfamily</fullName>
    </submittedName>
</protein>
<evidence type="ECO:0000313" key="1">
    <source>
        <dbReference type="EMBL" id="SDY87260.1"/>
    </source>
</evidence>
<dbReference type="GO" id="GO:0016740">
    <property type="term" value="F:transferase activity"/>
    <property type="evidence" value="ECO:0007669"/>
    <property type="project" value="UniProtKB-KW"/>
</dbReference>
<reference evidence="1 2" key="1">
    <citation type="submission" date="2016-10" db="EMBL/GenBank/DDBJ databases">
        <authorList>
            <person name="de Groot N.N."/>
        </authorList>
    </citation>
    <scope>NUCLEOTIDE SEQUENCE [LARGE SCALE GENOMIC DNA]</scope>
    <source>
        <strain evidence="1 2">APO</strain>
    </source>
</reference>
<dbReference type="EMBL" id="FNPV01000005">
    <property type="protein sequence ID" value="SDY87260.1"/>
    <property type="molecule type" value="Genomic_DNA"/>
</dbReference>
<proteinExistence type="predicted"/>
<evidence type="ECO:0000313" key="2">
    <source>
        <dbReference type="Proteomes" id="UP000199230"/>
    </source>
</evidence>
<dbReference type="PANTHER" id="PTHR13061:SF29">
    <property type="entry name" value="GAMMA CARBONIC ANHYDRASE-LIKE 1, MITOCHONDRIAL-RELATED"/>
    <property type="match status" value="1"/>
</dbReference>
<keyword evidence="1" id="KW-0808">Transferase</keyword>
<dbReference type="InterPro" id="IPR047324">
    <property type="entry name" value="LbH_gamma_CA-like"/>
</dbReference>
<dbReference type="PANTHER" id="PTHR13061">
    <property type="entry name" value="DYNACTIN SUBUNIT P25"/>
    <property type="match status" value="1"/>
</dbReference>
<dbReference type="OrthoDB" id="9803036at2"/>
<name>A0A1H3NF18_9FIRM</name>